<evidence type="ECO:0000313" key="3">
    <source>
        <dbReference type="Proteomes" id="UP000008555"/>
    </source>
</evidence>
<protein>
    <submittedName>
        <fullName evidence="2">Uncharacterized protein</fullName>
    </submittedName>
</protein>
<dbReference type="RefSeq" id="WP_011996425.1">
    <property type="nucleotide sequence ID" value="NC_009727.1"/>
</dbReference>
<reference evidence="2 3" key="1">
    <citation type="journal article" date="2009" name="Infect. Immun.">
        <title>Comparative genomics reveal extensive transposon-mediated genomic plasticity and diversity among potential effector proteins within the genus Coxiella.</title>
        <authorList>
            <person name="Beare P.A."/>
            <person name="Unsworth N."/>
            <person name="Andoh M."/>
            <person name="Voth D.E."/>
            <person name="Omsland A."/>
            <person name="Gilk S.D."/>
            <person name="Williams K.P."/>
            <person name="Sobral B.W."/>
            <person name="Kupko J.J.III."/>
            <person name="Porcella S.F."/>
            <person name="Samuel J.E."/>
            <person name="Heinzen R.A."/>
        </authorList>
    </citation>
    <scope>NUCLEOTIDE SEQUENCE [LARGE SCALE GENOMIC DNA]</scope>
    <source>
        <strain evidence="2 3">Dugway 5J108-111</strain>
    </source>
</reference>
<dbReference type="HOGENOM" id="CLU_2896512_0_0_6"/>
<name>B5XHN0_COXBN</name>
<dbReference type="AlphaFoldDB" id="B5XHN0"/>
<dbReference type="KEGG" id="cbd:CBUD_0131a"/>
<gene>
    <name evidence="2" type="ORF">CBUD_0131a</name>
</gene>
<sequence>MSNFQKQQKAVSDSTALSNFFISVIFKSVTSIPIYLSSNWRTTNPPKPQPLKLTQGRATFVS</sequence>
<proteinExistence type="predicted"/>
<dbReference type="Proteomes" id="UP000008555">
    <property type="component" value="Chromosome"/>
</dbReference>
<evidence type="ECO:0000256" key="1">
    <source>
        <dbReference type="SAM" id="MobiDB-lite"/>
    </source>
</evidence>
<accession>B5XHN0</accession>
<organism evidence="2 3">
    <name type="scientific">Coxiella burnetii (strain Dugway 5J108-111)</name>
    <dbReference type="NCBI Taxonomy" id="434922"/>
    <lineage>
        <taxon>Bacteria</taxon>
        <taxon>Pseudomonadati</taxon>
        <taxon>Pseudomonadota</taxon>
        <taxon>Gammaproteobacteria</taxon>
        <taxon>Legionellales</taxon>
        <taxon>Coxiellaceae</taxon>
        <taxon>Coxiella</taxon>
    </lineage>
</organism>
<evidence type="ECO:0000313" key="2">
    <source>
        <dbReference type="EMBL" id="ACI23060.1"/>
    </source>
</evidence>
<dbReference type="EMBL" id="CP000733">
    <property type="protein sequence ID" value="ACI23060.1"/>
    <property type="molecule type" value="Genomic_DNA"/>
</dbReference>
<feature type="region of interest" description="Disordered" evidence="1">
    <location>
        <begin position="42"/>
        <end position="62"/>
    </location>
</feature>